<feature type="region of interest" description="Disordered" evidence="1">
    <location>
        <begin position="39"/>
        <end position="61"/>
    </location>
</feature>
<proteinExistence type="predicted"/>
<evidence type="ECO:0000313" key="3">
    <source>
        <dbReference type="Proteomes" id="UP001596074"/>
    </source>
</evidence>
<sequence>MPKKKRQPPQPGTDRYLCPADASNILGVKRHVIAEALRQAGREKPLTHTEARSWRDHPETAPGEGIAVLAAAASAKAEQEHRERQRDIEYEHRMLNLTEKVTKLLLKRAKHFRNPDAELIAQDMALRASKEMCRAHSDTCGDLGDPVLLSDLDIAALRWAGINPYDHSTWIVHRGDCPA</sequence>
<name>A0ABW0ZYE9_9ACTN</name>
<feature type="compositionally biased region" description="Basic and acidic residues" evidence="1">
    <location>
        <begin position="40"/>
        <end position="59"/>
    </location>
</feature>
<organism evidence="2 3">
    <name type="scientific">Actinomadura rugatobispora</name>
    <dbReference type="NCBI Taxonomy" id="1994"/>
    <lineage>
        <taxon>Bacteria</taxon>
        <taxon>Bacillati</taxon>
        <taxon>Actinomycetota</taxon>
        <taxon>Actinomycetes</taxon>
        <taxon>Streptosporangiales</taxon>
        <taxon>Thermomonosporaceae</taxon>
        <taxon>Actinomadura</taxon>
    </lineage>
</organism>
<evidence type="ECO:0000256" key="1">
    <source>
        <dbReference type="SAM" id="MobiDB-lite"/>
    </source>
</evidence>
<comment type="caution">
    <text evidence="2">The sequence shown here is derived from an EMBL/GenBank/DDBJ whole genome shotgun (WGS) entry which is preliminary data.</text>
</comment>
<reference evidence="3" key="1">
    <citation type="journal article" date="2019" name="Int. J. Syst. Evol. Microbiol.">
        <title>The Global Catalogue of Microorganisms (GCM) 10K type strain sequencing project: providing services to taxonomists for standard genome sequencing and annotation.</title>
        <authorList>
            <consortium name="The Broad Institute Genomics Platform"/>
            <consortium name="The Broad Institute Genome Sequencing Center for Infectious Disease"/>
            <person name="Wu L."/>
            <person name="Ma J."/>
        </authorList>
    </citation>
    <scope>NUCLEOTIDE SEQUENCE [LARGE SCALE GENOMIC DNA]</scope>
    <source>
        <strain evidence="3">KCTC 42087</strain>
    </source>
</reference>
<accession>A0ABW0ZYE9</accession>
<dbReference type="Proteomes" id="UP001596074">
    <property type="component" value="Unassembled WGS sequence"/>
</dbReference>
<gene>
    <name evidence="2" type="ORF">ACFPZN_20190</name>
</gene>
<dbReference type="RefSeq" id="WP_378283588.1">
    <property type="nucleotide sequence ID" value="NZ_JBHSON010000027.1"/>
</dbReference>
<keyword evidence="3" id="KW-1185">Reference proteome</keyword>
<protein>
    <submittedName>
        <fullName evidence="2">Uncharacterized protein</fullName>
    </submittedName>
</protein>
<dbReference type="EMBL" id="JBHSON010000027">
    <property type="protein sequence ID" value="MFC5747956.1"/>
    <property type="molecule type" value="Genomic_DNA"/>
</dbReference>
<evidence type="ECO:0000313" key="2">
    <source>
        <dbReference type="EMBL" id="MFC5747956.1"/>
    </source>
</evidence>